<dbReference type="GO" id="GO:0015986">
    <property type="term" value="P:proton motive force-driven ATP synthesis"/>
    <property type="evidence" value="ECO:0007669"/>
    <property type="project" value="TreeGrafter"/>
</dbReference>
<dbReference type="PANTHER" id="PTHR28074">
    <property type="entry name" value="ATP SYNTHASE SUBUNIT K, MITOCHONDRIAL"/>
    <property type="match status" value="1"/>
</dbReference>
<dbReference type="PANTHER" id="PTHR28074:SF1">
    <property type="entry name" value="ATP SYNTHASE SUBUNIT K, MITOCHONDRIAL"/>
    <property type="match status" value="1"/>
</dbReference>
<dbReference type="Proteomes" id="UP000271241">
    <property type="component" value="Unassembled WGS sequence"/>
</dbReference>
<comment type="subcellular location">
    <subcellularLocation>
        <location evidence="1">Mitochondrion membrane</location>
    </subcellularLocation>
</comment>
<dbReference type="OrthoDB" id="2094445at2759"/>
<evidence type="ECO:0000256" key="1">
    <source>
        <dbReference type="ARBA" id="ARBA00004325"/>
    </source>
</evidence>
<dbReference type="EMBL" id="KZ992576">
    <property type="protein sequence ID" value="RKP08710.1"/>
    <property type="molecule type" value="Genomic_DNA"/>
</dbReference>
<feature type="transmembrane region" description="Helical" evidence="4">
    <location>
        <begin position="12"/>
        <end position="31"/>
    </location>
</feature>
<evidence type="ECO:0000256" key="2">
    <source>
        <dbReference type="ARBA" id="ARBA00023128"/>
    </source>
</evidence>
<dbReference type="GO" id="GO:0031966">
    <property type="term" value="C:mitochondrial membrane"/>
    <property type="evidence" value="ECO:0007669"/>
    <property type="project" value="UniProtKB-SubCell"/>
</dbReference>
<evidence type="ECO:0000256" key="4">
    <source>
        <dbReference type="SAM" id="Phobius"/>
    </source>
</evidence>
<evidence type="ECO:0000313" key="5">
    <source>
        <dbReference type="EMBL" id="RKP08710.1"/>
    </source>
</evidence>
<keyword evidence="4" id="KW-1133">Transmembrane helix</keyword>
<organism evidence="5 6">
    <name type="scientific">Thamnocephalis sphaerospora</name>
    <dbReference type="NCBI Taxonomy" id="78915"/>
    <lineage>
        <taxon>Eukaryota</taxon>
        <taxon>Fungi</taxon>
        <taxon>Fungi incertae sedis</taxon>
        <taxon>Zoopagomycota</taxon>
        <taxon>Zoopagomycotina</taxon>
        <taxon>Zoopagomycetes</taxon>
        <taxon>Zoopagales</taxon>
        <taxon>Sigmoideomycetaceae</taxon>
        <taxon>Thamnocephalis</taxon>
    </lineage>
</organism>
<sequence length="70" mass="7328">MIAGRKVAAEYLALATWGVVGGGVFAATRAFGSKKDTKNGPVITAASSDEESFIRQFVAAAEEKTQANKH</sequence>
<gene>
    <name evidence="5" type="ORF">THASP1DRAFT_29498</name>
</gene>
<accession>A0A4P9XTF1</accession>
<dbReference type="AlphaFoldDB" id="A0A4P9XTF1"/>
<keyword evidence="4" id="KW-0812">Transmembrane</keyword>
<proteinExistence type="predicted"/>
<name>A0A4P9XTF1_9FUNG</name>
<reference evidence="6" key="1">
    <citation type="journal article" date="2018" name="Nat. Microbiol.">
        <title>Leveraging single-cell genomics to expand the fungal tree of life.</title>
        <authorList>
            <person name="Ahrendt S.R."/>
            <person name="Quandt C.A."/>
            <person name="Ciobanu D."/>
            <person name="Clum A."/>
            <person name="Salamov A."/>
            <person name="Andreopoulos B."/>
            <person name="Cheng J.F."/>
            <person name="Woyke T."/>
            <person name="Pelin A."/>
            <person name="Henrissat B."/>
            <person name="Reynolds N.K."/>
            <person name="Benny G.L."/>
            <person name="Smith M.E."/>
            <person name="James T.Y."/>
            <person name="Grigoriev I.V."/>
        </authorList>
    </citation>
    <scope>NUCLEOTIDE SEQUENCE [LARGE SCALE GENOMIC DNA]</scope>
    <source>
        <strain evidence="6">RSA 1356</strain>
    </source>
</reference>
<keyword evidence="2" id="KW-0496">Mitochondrion</keyword>
<dbReference type="Pfam" id="PF11022">
    <property type="entry name" value="ATP19"/>
    <property type="match status" value="1"/>
</dbReference>
<dbReference type="STRING" id="78915.A0A4P9XTF1"/>
<evidence type="ECO:0000256" key="3">
    <source>
        <dbReference type="ARBA" id="ARBA00023136"/>
    </source>
</evidence>
<keyword evidence="6" id="KW-1185">Reference proteome</keyword>
<protein>
    <submittedName>
        <fullName evidence="5">Uncharacterized protein</fullName>
    </submittedName>
</protein>
<dbReference type="InterPro" id="IPR021278">
    <property type="entry name" value="ATP19"/>
</dbReference>
<evidence type="ECO:0000313" key="6">
    <source>
        <dbReference type="Proteomes" id="UP000271241"/>
    </source>
</evidence>
<keyword evidence="3 4" id="KW-0472">Membrane</keyword>